<dbReference type="STRING" id="6573.A0A210QIY9"/>
<dbReference type="InterPro" id="IPR003578">
    <property type="entry name" value="Small_GTPase_Rho"/>
</dbReference>
<evidence type="ECO:0000313" key="4">
    <source>
        <dbReference type="EMBL" id="OWF48724.1"/>
    </source>
</evidence>
<dbReference type="Proteomes" id="UP000242188">
    <property type="component" value="Unassembled WGS sequence"/>
</dbReference>
<dbReference type="GO" id="GO:0007264">
    <property type="term" value="P:small GTPase-mediated signal transduction"/>
    <property type="evidence" value="ECO:0007669"/>
    <property type="project" value="InterPro"/>
</dbReference>
<keyword evidence="4" id="KW-0131">Cell cycle</keyword>
<keyword evidence="4" id="KW-0132">Cell division</keyword>
<dbReference type="InterPro" id="IPR001806">
    <property type="entry name" value="Small_GTPase"/>
</dbReference>
<gene>
    <name evidence="4" type="ORF">KP79_PYT10158</name>
</gene>
<dbReference type="EMBL" id="NEDP02003406">
    <property type="protein sequence ID" value="OWF48724.1"/>
    <property type="molecule type" value="Genomic_DNA"/>
</dbReference>
<reference evidence="4 5" key="1">
    <citation type="journal article" date="2017" name="Nat. Ecol. Evol.">
        <title>Scallop genome provides insights into evolution of bilaterian karyotype and development.</title>
        <authorList>
            <person name="Wang S."/>
            <person name="Zhang J."/>
            <person name="Jiao W."/>
            <person name="Li J."/>
            <person name="Xun X."/>
            <person name="Sun Y."/>
            <person name="Guo X."/>
            <person name="Huan P."/>
            <person name="Dong B."/>
            <person name="Zhang L."/>
            <person name="Hu X."/>
            <person name="Sun X."/>
            <person name="Wang J."/>
            <person name="Zhao C."/>
            <person name="Wang Y."/>
            <person name="Wang D."/>
            <person name="Huang X."/>
            <person name="Wang R."/>
            <person name="Lv J."/>
            <person name="Li Y."/>
            <person name="Zhang Z."/>
            <person name="Liu B."/>
            <person name="Lu W."/>
            <person name="Hui Y."/>
            <person name="Liang J."/>
            <person name="Zhou Z."/>
            <person name="Hou R."/>
            <person name="Li X."/>
            <person name="Liu Y."/>
            <person name="Li H."/>
            <person name="Ning X."/>
            <person name="Lin Y."/>
            <person name="Zhao L."/>
            <person name="Xing Q."/>
            <person name="Dou J."/>
            <person name="Li Y."/>
            <person name="Mao J."/>
            <person name="Guo H."/>
            <person name="Dou H."/>
            <person name="Li T."/>
            <person name="Mu C."/>
            <person name="Jiang W."/>
            <person name="Fu Q."/>
            <person name="Fu X."/>
            <person name="Miao Y."/>
            <person name="Liu J."/>
            <person name="Yu Q."/>
            <person name="Li R."/>
            <person name="Liao H."/>
            <person name="Li X."/>
            <person name="Kong Y."/>
            <person name="Jiang Z."/>
            <person name="Chourrout D."/>
            <person name="Li R."/>
            <person name="Bao Z."/>
        </authorList>
    </citation>
    <scope>NUCLEOTIDE SEQUENCE [LARGE SCALE GENOMIC DNA]</scope>
    <source>
        <strain evidence="4 5">PY_sf001</strain>
    </source>
</reference>
<dbReference type="SMART" id="SM00174">
    <property type="entry name" value="RHO"/>
    <property type="match status" value="1"/>
</dbReference>
<accession>A0A210QIY9</accession>
<evidence type="ECO:0000256" key="1">
    <source>
        <dbReference type="ARBA" id="ARBA00010142"/>
    </source>
</evidence>
<comment type="similarity">
    <text evidence="1">Belongs to the small GTPase superfamily. Rho family.</text>
</comment>
<dbReference type="PANTHER" id="PTHR24072">
    <property type="entry name" value="RHO FAMILY GTPASE"/>
    <property type="match status" value="1"/>
</dbReference>
<keyword evidence="5" id="KW-1185">Reference proteome</keyword>
<dbReference type="InterPro" id="IPR027417">
    <property type="entry name" value="P-loop_NTPase"/>
</dbReference>
<protein>
    <submittedName>
        <fullName evidence="4">Cell division control protein 42-like</fullName>
    </submittedName>
</protein>
<evidence type="ECO:0000313" key="5">
    <source>
        <dbReference type="Proteomes" id="UP000242188"/>
    </source>
</evidence>
<dbReference type="AlphaFoldDB" id="A0A210QIY9"/>
<dbReference type="NCBIfam" id="TIGR00231">
    <property type="entry name" value="small_GTP"/>
    <property type="match status" value="1"/>
</dbReference>
<dbReference type="SUPFAM" id="SSF52540">
    <property type="entry name" value="P-loop containing nucleoside triphosphate hydrolases"/>
    <property type="match status" value="1"/>
</dbReference>
<dbReference type="GO" id="GO:0051301">
    <property type="term" value="P:cell division"/>
    <property type="evidence" value="ECO:0007669"/>
    <property type="project" value="UniProtKB-KW"/>
</dbReference>
<dbReference type="CDD" id="cd00157">
    <property type="entry name" value="Rho"/>
    <property type="match status" value="1"/>
</dbReference>
<keyword evidence="3" id="KW-0342">GTP-binding</keyword>
<keyword evidence="2" id="KW-0547">Nucleotide-binding</keyword>
<sequence>MKKKYEFWEKLSLKCVLIGDTGVGKSSLAARVSNRSFKTDYIPTLFDNFAATVTVDNKPYHLSLFDTAGKEDFNKLRVLSYINSDVFLICFSVNNPESLENAETCWVPELRQYMPDTPFVLVGTQTDIRAKKPNTRDQVVRSSVISAKQASEVANRMGAISYVECSAMTGEGIEDLAGEIITGARRTWETKCTRKTKCCNCQIL</sequence>
<dbReference type="Pfam" id="PF00071">
    <property type="entry name" value="Ras"/>
    <property type="match status" value="1"/>
</dbReference>
<dbReference type="PRINTS" id="PR00449">
    <property type="entry name" value="RASTRNSFRMNG"/>
</dbReference>
<proteinExistence type="inferred from homology"/>
<dbReference type="PROSITE" id="PS51420">
    <property type="entry name" value="RHO"/>
    <property type="match status" value="1"/>
</dbReference>
<dbReference type="FunFam" id="3.40.50.300:FF:001179">
    <property type="entry name" value="Rho family GTPase"/>
    <property type="match status" value="1"/>
</dbReference>
<dbReference type="GO" id="GO:0003924">
    <property type="term" value="F:GTPase activity"/>
    <property type="evidence" value="ECO:0007669"/>
    <property type="project" value="InterPro"/>
</dbReference>
<name>A0A210QIY9_MIZYE</name>
<dbReference type="Gene3D" id="3.40.50.300">
    <property type="entry name" value="P-loop containing nucleotide triphosphate hydrolases"/>
    <property type="match status" value="1"/>
</dbReference>
<dbReference type="OrthoDB" id="8830751at2759"/>
<comment type="caution">
    <text evidence="4">The sequence shown here is derived from an EMBL/GenBank/DDBJ whole genome shotgun (WGS) entry which is preliminary data.</text>
</comment>
<evidence type="ECO:0000256" key="3">
    <source>
        <dbReference type="ARBA" id="ARBA00023134"/>
    </source>
</evidence>
<organism evidence="4 5">
    <name type="scientific">Mizuhopecten yessoensis</name>
    <name type="common">Japanese scallop</name>
    <name type="synonym">Patinopecten yessoensis</name>
    <dbReference type="NCBI Taxonomy" id="6573"/>
    <lineage>
        <taxon>Eukaryota</taxon>
        <taxon>Metazoa</taxon>
        <taxon>Spiralia</taxon>
        <taxon>Lophotrochozoa</taxon>
        <taxon>Mollusca</taxon>
        <taxon>Bivalvia</taxon>
        <taxon>Autobranchia</taxon>
        <taxon>Pteriomorphia</taxon>
        <taxon>Pectinida</taxon>
        <taxon>Pectinoidea</taxon>
        <taxon>Pectinidae</taxon>
        <taxon>Mizuhopecten</taxon>
    </lineage>
</organism>
<evidence type="ECO:0000256" key="2">
    <source>
        <dbReference type="ARBA" id="ARBA00022741"/>
    </source>
</evidence>
<dbReference type="PROSITE" id="PS51421">
    <property type="entry name" value="RAS"/>
    <property type="match status" value="1"/>
</dbReference>
<dbReference type="PROSITE" id="PS51419">
    <property type="entry name" value="RAB"/>
    <property type="match status" value="1"/>
</dbReference>
<dbReference type="SMART" id="SM00175">
    <property type="entry name" value="RAB"/>
    <property type="match status" value="1"/>
</dbReference>
<dbReference type="InterPro" id="IPR005225">
    <property type="entry name" value="Small_GTP-bd"/>
</dbReference>
<dbReference type="SMART" id="SM00173">
    <property type="entry name" value="RAS"/>
    <property type="match status" value="1"/>
</dbReference>
<dbReference type="GO" id="GO:0005525">
    <property type="term" value="F:GTP binding"/>
    <property type="evidence" value="ECO:0007669"/>
    <property type="project" value="UniProtKB-KW"/>
</dbReference>